<evidence type="ECO:0000256" key="1">
    <source>
        <dbReference type="ARBA" id="ARBA00010518"/>
    </source>
</evidence>
<feature type="compositionally biased region" description="Low complexity" evidence="4">
    <location>
        <begin position="150"/>
        <end position="162"/>
    </location>
</feature>
<accession>A0A542ZG40</accession>
<sequence length="171" mass="17239">MNLSQHSVRLGLAMAGAAVVITGGTVAATMAGQQTPTRSTAARPAQDINAGMAMAAAPASPSTPPSAPTTGSTTPAAVPATQPAPVTMAQAVSLAERSTHAQLDSVDSDLGPAGAEWKVKLVRSDGLEVKVYVVARTGRLMTELQHDQAEATQPEAPATPDAPDTPDTHLG</sequence>
<feature type="compositionally biased region" description="Low complexity" evidence="4">
    <location>
        <begin position="68"/>
        <end position="82"/>
    </location>
</feature>
<feature type="region of interest" description="Disordered" evidence="4">
    <location>
        <begin position="144"/>
        <end position="171"/>
    </location>
</feature>
<dbReference type="InterPro" id="IPR020827">
    <property type="entry name" value="Asparaginase/glutaminase_AS1"/>
</dbReference>
<dbReference type="EMBL" id="VFOQ01000001">
    <property type="protein sequence ID" value="TQL59259.1"/>
    <property type="molecule type" value="Genomic_DNA"/>
</dbReference>
<protein>
    <recommendedName>
        <fullName evidence="2">asparaginase</fullName>
        <ecNumber evidence="2">3.5.1.1</ecNumber>
    </recommendedName>
</protein>
<evidence type="ECO:0000313" key="6">
    <source>
        <dbReference type="EMBL" id="TQL59259.1"/>
    </source>
</evidence>
<dbReference type="Proteomes" id="UP000319514">
    <property type="component" value="Unassembled WGS sequence"/>
</dbReference>
<dbReference type="AlphaFoldDB" id="A0A542ZG40"/>
<evidence type="ECO:0000256" key="4">
    <source>
        <dbReference type="SAM" id="MobiDB-lite"/>
    </source>
</evidence>
<evidence type="ECO:0000256" key="2">
    <source>
        <dbReference type="ARBA" id="ARBA00012920"/>
    </source>
</evidence>
<evidence type="ECO:0000256" key="3">
    <source>
        <dbReference type="PROSITE-ProRule" id="PRU10099"/>
    </source>
</evidence>
<keyword evidence="7" id="KW-1185">Reference proteome</keyword>
<keyword evidence="5" id="KW-0732">Signal</keyword>
<feature type="signal peptide" evidence="5">
    <location>
        <begin position="1"/>
        <end position="27"/>
    </location>
</feature>
<feature type="chain" id="PRO_5022075806" description="asparaginase" evidence="5">
    <location>
        <begin position="28"/>
        <end position="171"/>
    </location>
</feature>
<evidence type="ECO:0000313" key="7">
    <source>
        <dbReference type="Proteomes" id="UP000319514"/>
    </source>
</evidence>
<name>A0A542ZG40_9MICO</name>
<dbReference type="GO" id="GO:0006520">
    <property type="term" value="P:amino acid metabolic process"/>
    <property type="evidence" value="ECO:0007669"/>
    <property type="project" value="InterPro"/>
</dbReference>
<proteinExistence type="inferred from homology"/>
<feature type="region of interest" description="Disordered" evidence="4">
    <location>
        <begin position="54"/>
        <end position="82"/>
    </location>
</feature>
<evidence type="ECO:0000256" key="5">
    <source>
        <dbReference type="SAM" id="SignalP"/>
    </source>
</evidence>
<organism evidence="6 7">
    <name type="scientific">Oryzihumus leptocrescens</name>
    <dbReference type="NCBI Taxonomy" id="297536"/>
    <lineage>
        <taxon>Bacteria</taxon>
        <taxon>Bacillati</taxon>
        <taxon>Actinomycetota</taxon>
        <taxon>Actinomycetes</taxon>
        <taxon>Micrococcales</taxon>
        <taxon>Intrasporangiaceae</taxon>
        <taxon>Oryzihumus</taxon>
    </lineage>
</organism>
<feature type="active site" evidence="3">
    <location>
        <position position="25"/>
    </location>
</feature>
<dbReference type="GO" id="GO:0004067">
    <property type="term" value="F:asparaginase activity"/>
    <property type="evidence" value="ECO:0007669"/>
    <property type="project" value="UniProtKB-EC"/>
</dbReference>
<comment type="similarity">
    <text evidence="1">Belongs to the asparaginase 1 family.</text>
</comment>
<dbReference type="PROSITE" id="PS00144">
    <property type="entry name" value="ASN_GLN_ASE_1"/>
    <property type="match status" value="1"/>
</dbReference>
<comment type="caution">
    <text evidence="6">The sequence shown here is derived from an EMBL/GenBank/DDBJ whole genome shotgun (WGS) entry which is preliminary data.</text>
</comment>
<reference evidence="6 7" key="1">
    <citation type="submission" date="2019-06" db="EMBL/GenBank/DDBJ databases">
        <title>Sequencing the genomes of 1000 actinobacteria strains.</title>
        <authorList>
            <person name="Klenk H.-P."/>
        </authorList>
    </citation>
    <scope>NUCLEOTIDE SEQUENCE [LARGE SCALE GENOMIC DNA]</scope>
    <source>
        <strain evidence="6 7">DSM 18082</strain>
    </source>
</reference>
<dbReference type="EC" id="3.5.1.1" evidence="2"/>
<gene>
    <name evidence="6" type="ORF">FB474_0609</name>
</gene>
<dbReference type="RefSeq" id="WP_141787307.1">
    <property type="nucleotide sequence ID" value="NZ_BAAAKX010000009.1"/>
</dbReference>